<dbReference type="OrthoDB" id="7200137at2"/>
<feature type="transmembrane region" description="Helical" evidence="4">
    <location>
        <begin position="22"/>
        <end position="42"/>
    </location>
</feature>
<dbReference type="EMBL" id="SMSJ01000014">
    <property type="protein sequence ID" value="TDH62128.1"/>
    <property type="molecule type" value="Genomic_DNA"/>
</dbReference>
<feature type="transmembrane region" description="Helical" evidence="4">
    <location>
        <begin position="182"/>
        <end position="200"/>
    </location>
</feature>
<keyword evidence="2 4" id="KW-1133">Transmembrane helix</keyword>
<accession>A0A4R5QH96</accession>
<feature type="transmembrane region" description="Helical" evidence="4">
    <location>
        <begin position="153"/>
        <end position="176"/>
    </location>
</feature>
<feature type="transmembrane region" description="Helical" evidence="4">
    <location>
        <begin position="258"/>
        <end position="280"/>
    </location>
</feature>
<keyword evidence="7" id="KW-1185">Reference proteome</keyword>
<dbReference type="Gene3D" id="1.20.1250.20">
    <property type="entry name" value="MFS general substrate transporter like domains"/>
    <property type="match status" value="1"/>
</dbReference>
<evidence type="ECO:0000256" key="4">
    <source>
        <dbReference type="SAM" id="Phobius"/>
    </source>
</evidence>
<feature type="transmembrane region" description="Helical" evidence="4">
    <location>
        <begin position="229"/>
        <end position="252"/>
    </location>
</feature>
<dbReference type="Proteomes" id="UP000295096">
    <property type="component" value="Unassembled WGS sequence"/>
</dbReference>
<feature type="transmembrane region" description="Helical" evidence="4">
    <location>
        <begin position="379"/>
        <end position="404"/>
    </location>
</feature>
<dbReference type="InterPro" id="IPR011701">
    <property type="entry name" value="MFS"/>
</dbReference>
<evidence type="ECO:0000256" key="3">
    <source>
        <dbReference type="ARBA" id="ARBA00023136"/>
    </source>
</evidence>
<dbReference type="Pfam" id="PF07690">
    <property type="entry name" value="MFS_1"/>
    <property type="match status" value="1"/>
</dbReference>
<evidence type="ECO:0000313" key="6">
    <source>
        <dbReference type="EMBL" id="TDH62128.1"/>
    </source>
</evidence>
<feature type="transmembrane region" description="Helical" evidence="4">
    <location>
        <begin position="354"/>
        <end position="373"/>
    </location>
</feature>
<evidence type="ECO:0000259" key="5">
    <source>
        <dbReference type="PROSITE" id="PS50850"/>
    </source>
</evidence>
<keyword evidence="1 4" id="KW-0812">Transmembrane</keyword>
<proteinExistence type="predicted"/>
<name>A0A4R5QH96_9PROT</name>
<feature type="domain" description="Major facilitator superfamily (MFS) profile" evidence="5">
    <location>
        <begin position="24"/>
        <end position="406"/>
    </location>
</feature>
<dbReference type="SUPFAM" id="SSF103473">
    <property type="entry name" value="MFS general substrate transporter"/>
    <property type="match status" value="1"/>
</dbReference>
<dbReference type="RefSeq" id="WP_133289068.1">
    <property type="nucleotide sequence ID" value="NZ_SMSJ01000014.1"/>
</dbReference>
<reference evidence="6 7" key="1">
    <citation type="journal article" date="2016" name="J. Microbiol.">
        <title>Dankookia rubra gen. nov., sp. nov., an alphaproteobacterium isolated from sediment of a shallow stream.</title>
        <authorList>
            <person name="Kim W.H."/>
            <person name="Kim D.H."/>
            <person name="Kang K."/>
            <person name="Ahn T.Y."/>
        </authorList>
    </citation>
    <scope>NUCLEOTIDE SEQUENCE [LARGE SCALE GENOMIC DNA]</scope>
    <source>
        <strain evidence="6 7">JCM30602</strain>
    </source>
</reference>
<dbReference type="AlphaFoldDB" id="A0A4R5QH96"/>
<dbReference type="PROSITE" id="PS50850">
    <property type="entry name" value="MFS"/>
    <property type="match status" value="1"/>
</dbReference>
<sequence length="419" mass="42683">MSQVAAARGAAPADPAASRPRLMVVSAVGVAQILAWGSSYYLPAVLAGPIAADTGWPLGWVVCALSVGLLVSGLVSPRVGHLIERHGGRPVLGASAVLLALGLLGIGVAPTLPLFVAAWVVIGFGMGCGLYDPAFSTLGRLYGEDARPAITQVTLFGGFASTVCWPLTAFLAAHLGWRGACLTYAALLVAVVLPLYLLVLPREEERPPKPATADAPPPGHVGPEQRAAFLLLAAGFTLAYGTMTVVGVHLLMLLQAQGVALAAAVGLGALIGPAQVGGRVLEMTFGKKAHPVWSLVASSVLVAVGLGLLVAAPGIAPACIVLYGMGSGIRSIVRGTVPLAMFGREGYAILMGRIGLPTLLATAAAPMVGTWLLERVGPNGTLVFLFAAALLHVGLVLPLVAMALRGRTRAPDPPRAPPA</sequence>
<dbReference type="InterPro" id="IPR036259">
    <property type="entry name" value="MFS_trans_sf"/>
</dbReference>
<feature type="transmembrane region" description="Helical" evidence="4">
    <location>
        <begin position="54"/>
        <end position="75"/>
    </location>
</feature>
<gene>
    <name evidence="6" type="ORF">E2C06_13195</name>
</gene>
<dbReference type="GO" id="GO:0022857">
    <property type="term" value="F:transmembrane transporter activity"/>
    <property type="evidence" value="ECO:0007669"/>
    <property type="project" value="InterPro"/>
</dbReference>
<dbReference type="InterPro" id="IPR020846">
    <property type="entry name" value="MFS_dom"/>
</dbReference>
<protein>
    <submittedName>
        <fullName evidence="6">MFS transporter</fullName>
    </submittedName>
</protein>
<evidence type="ECO:0000256" key="1">
    <source>
        <dbReference type="ARBA" id="ARBA00022692"/>
    </source>
</evidence>
<dbReference type="PANTHER" id="PTHR11360">
    <property type="entry name" value="MONOCARBOXYLATE TRANSPORTER"/>
    <property type="match status" value="1"/>
</dbReference>
<evidence type="ECO:0000256" key="2">
    <source>
        <dbReference type="ARBA" id="ARBA00022989"/>
    </source>
</evidence>
<dbReference type="InterPro" id="IPR050327">
    <property type="entry name" value="Proton-linked_MCT"/>
</dbReference>
<comment type="caution">
    <text evidence="6">The sequence shown here is derived from an EMBL/GenBank/DDBJ whole genome shotgun (WGS) entry which is preliminary data.</text>
</comment>
<keyword evidence="3 4" id="KW-0472">Membrane</keyword>
<evidence type="ECO:0000313" key="7">
    <source>
        <dbReference type="Proteomes" id="UP000295096"/>
    </source>
</evidence>
<organism evidence="6 7">
    <name type="scientific">Dankookia rubra</name>
    <dbReference type="NCBI Taxonomy" id="1442381"/>
    <lineage>
        <taxon>Bacteria</taxon>
        <taxon>Pseudomonadati</taxon>
        <taxon>Pseudomonadota</taxon>
        <taxon>Alphaproteobacteria</taxon>
        <taxon>Acetobacterales</taxon>
        <taxon>Roseomonadaceae</taxon>
        <taxon>Dankookia</taxon>
    </lineage>
</organism>
<dbReference type="PANTHER" id="PTHR11360:SF308">
    <property type="entry name" value="BLL3089 PROTEIN"/>
    <property type="match status" value="1"/>
</dbReference>